<dbReference type="InterPro" id="IPR035914">
    <property type="entry name" value="Sperma_CUB_dom_sf"/>
</dbReference>
<organism evidence="5 6">
    <name type="scientific">Meloidogyne enterolobii</name>
    <name type="common">Root-knot nematode worm</name>
    <name type="synonym">Meloidogyne mayaguensis</name>
    <dbReference type="NCBI Taxonomy" id="390850"/>
    <lineage>
        <taxon>Eukaryota</taxon>
        <taxon>Metazoa</taxon>
        <taxon>Ecdysozoa</taxon>
        <taxon>Nematoda</taxon>
        <taxon>Chromadorea</taxon>
        <taxon>Rhabditida</taxon>
        <taxon>Tylenchina</taxon>
        <taxon>Tylenchomorpha</taxon>
        <taxon>Tylenchoidea</taxon>
        <taxon>Meloidogynidae</taxon>
        <taxon>Meloidogyninae</taxon>
        <taxon>Meloidogyne</taxon>
    </lineage>
</organism>
<name>A0A6V7WHV1_MELEN</name>
<keyword evidence="3" id="KW-0732">Signal</keyword>
<evidence type="ECO:0000256" key="2">
    <source>
        <dbReference type="PROSITE-ProRule" id="PRU00059"/>
    </source>
</evidence>
<keyword evidence="1" id="KW-1015">Disulfide bond</keyword>
<feature type="domain" description="CUB" evidence="4">
    <location>
        <begin position="31"/>
        <end position="152"/>
    </location>
</feature>
<evidence type="ECO:0000313" key="6">
    <source>
        <dbReference type="Proteomes" id="UP000580250"/>
    </source>
</evidence>
<reference evidence="5 6" key="1">
    <citation type="submission" date="2020-08" db="EMBL/GenBank/DDBJ databases">
        <authorList>
            <person name="Koutsovoulos G."/>
            <person name="Danchin GJ E."/>
        </authorList>
    </citation>
    <scope>NUCLEOTIDE SEQUENCE [LARGE SCALE GENOMIC DNA]</scope>
</reference>
<comment type="caution">
    <text evidence="5">The sequence shown here is derived from an EMBL/GenBank/DDBJ whole genome shotgun (WGS) entry which is preliminary data.</text>
</comment>
<dbReference type="Pfam" id="PF00431">
    <property type="entry name" value="CUB"/>
    <property type="match status" value="1"/>
</dbReference>
<dbReference type="OrthoDB" id="5808499at2759"/>
<dbReference type="CDD" id="cd00041">
    <property type="entry name" value="CUB"/>
    <property type="match status" value="1"/>
</dbReference>
<dbReference type="SMART" id="SM00042">
    <property type="entry name" value="CUB"/>
    <property type="match status" value="1"/>
</dbReference>
<accession>A0A6V7WHV1</accession>
<feature type="signal peptide" evidence="3">
    <location>
        <begin position="1"/>
        <end position="20"/>
    </location>
</feature>
<feature type="chain" id="PRO_5027891064" description="CUB domain-containing protein" evidence="3">
    <location>
        <begin position="21"/>
        <end position="206"/>
    </location>
</feature>
<dbReference type="InterPro" id="IPR000859">
    <property type="entry name" value="CUB_dom"/>
</dbReference>
<dbReference type="SUPFAM" id="SSF49854">
    <property type="entry name" value="Spermadhesin, CUB domain"/>
    <property type="match status" value="1"/>
</dbReference>
<evidence type="ECO:0000256" key="1">
    <source>
        <dbReference type="ARBA" id="ARBA00023157"/>
    </source>
</evidence>
<dbReference type="Gene3D" id="2.60.120.290">
    <property type="entry name" value="Spermadhesin, CUB domain"/>
    <property type="match status" value="1"/>
</dbReference>
<proteinExistence type="predicted"/>
<evidence type="ECO:0000313" key="5">
    <source>
        <dbReference type="EMBL" id="CAD2186560.1"/>
    </source>
</evidence>
<comment type="caution">
    <text evidence="2">Lacks conserved residue(s) required for the propagation of feature annotation.</text>
</comment>
<dbReference type="PROSITE" id="PS01180">
    <property type="entry name" value="CUB"/>
    <property type="match status" value="1"/>
</dbReference>
<dbReference type="Proteomes" id="UP000580250">
    <property type="component" value="Unassembled WGS sequence"/>
</dbReference>
<evidence type="ECO:0000256" key="3">
    <source>
        <dbReference type="SAM" id="SignalP"/>
    </source>
</evidence>
<dbReference type="EMBL" id="CAJEWN010000593">
    <property type="protein sequence ID" value="CAD2186560.1"/>
    <property type="molecule type" value="Genomic_DNA"/>
</dbReference>
<dbReference type="AlphaFoldDB" id="A0A6V7WHV1"/>
<protein>
    <recommendedName>
        <fullName evidence="4">CUB domain-containing protein</fullName>
    </recommendedName>
</protein>
<evidence type="ECO:0000259" key="4">
    <source>
        <dbReference type="PROSITE" id="PS01180"/>
    </source>
</evidence>
<gene>
    <name evidence="5" type="ORF">MENT_LOCUS39067</name>
</gene>
<sequence length="206" mass="23619">MLYYKLTFILLLQLLISISAESSDSNNDGSCPKEQIFDSNVKEGVFKSPGFPLKYCGSLDCKWNILPAENTFIYAKLKSFETEENYDTLDVYQTRFNGSKLIKVKQASLGKRYINSPCIHFSSSINGGLFFHYYTNGLNHTHSGFEIKFSRKSEDKFSIRIFIIIRDRTETRSRTKISVIEFDMVDGGGSRPSYRRALSSFKIVVF</sequence>